<dbReference type="EMBL" id="AMKT01000020">
    <property type="protein sequence ID" value="OXG27377.1"/>
    <property type="molecule type" value="Genomic_DNA"/>
</dbReference>
<organism evidence="4 5">
    <name type="scientific">Cryptococcus neoformans Tu259-1</name>
    <dbReference type="NCBI Taxonomy" id="1230072"/>
    <lineage>
        <taxon>Eukaryota</taxon>
        <taxon>Fungi</taxon>
        <taxon>Dikarya</taxon>
        <taxon>Basidiomycota</taxon>
        <taxon>Agaricomycotina</taxon>
        <taxon>Tremellomycetes</taxon>
        <taxon>Tremellales</taxon>
        <taxon>Cryptococcaceae</taxon>
        <taxon>Cryptococcus</taxon>
        <taxon>Cryptococcus neoformans species complex</taxon>
    </lineage>
</organism>
<reference evidence="4 5" key="1">
    <citation type="submission" date="2017-06" db="EMBL/GenBank/DDBJ databases">
        <title>Global population genomics of the pathogenic fungus Cryptococcus neoformans var. grubii.</title>
        <authorList>
            <person name="Cuomo C."/>
            <person name="Litvintseva A."/>
            <person name="Chen Y."/>
            <person name="Young S."/>
            <person name="Zeng Q."/>
            <person name="Chapman S."/>
            <person name="Gujja S."/>
            <person name="Saif S."/>
            <person name="Birren B."/>
        </authorList>
    </citation>
    <scope>NUCLEOTIDE SEQUENCE [LARGE SCALE GENOMIC DNA]</scope>
    <source>
        <strain evidence="4 5">Tu259-1</strain>
    </source>
</reference>
<dbReference type="Gene3D" id="1.10.287.1480">
    <property type="match status" value="1"/>
</dbReference>
<proteinExistence type="inferred from homology"/>
<comment type="caution">
    <text evidence="4">The sequence shown here is derived from an EMBL/GenBank/DDBJ whole genome shotgun (WGS) entry which is preliminary data.</text>
</comment>
<dbReference type="AlphaFoldDB" id="A0A854QPT3"/>
<evidence type="ECO:0000256" key="2">
    <source>
        <dbReference type="ARBA" id="ARBA00022980"/>
    </source>
</evidence>
<dbReference type="PANTHER" id="PTHR19836:SF19">
    <property type="entry name" value="SMALL RIBOSOMAL SUBUNIT PROTEIN US14M"/>
    <property type="match status" value="1"/>
</dbReference>
<dbReference type="GO" id="GO:0005763">
    <property type="term" value="C:mitochondrial small ribosomal subunit"/>
    <property type="evidence" value="ECO:0007669"/>
    <property type="project" value="TreeGrafter"/>
</dbReference>
<dbReference type="GO" id="GO:0006412">
    <property type="term" value="P:translation"/>
    <property type="evidence" value="ECO:0007669"/>
    <property type="project" value="InterPro"/>
</dbReference>
<dbReference type="InterPro" id="IPR001209">
    <property type="entry name" value="Ribosomal_uS14"/>
</dbReference>
<dbReference type="SUPFAM" id="SSF57716">
    <property type="entry name" value="Glucocorticoid receptor-like (DNA-binding domain)"/>
    <property type="match status" value="1"/>
</dbReference>
<protein>
    <submittedName>
        <fullName evidence="4">Uncharacterized protein</fullName>
    </submittedName>
</protein>
<evidence type="ECO:0000256" key="1">
    <source>
        <dbReference type="ARBA" id="ARBA00009083"/>
    </source>
</evidence>
<sequence length="152" mass="17046">MGAKAQLLRDIRKRLSAEQMEVQRRAFLYVARNTTLPATVRHKAQLGLNTLNGGEGRMGAVKNRCWETGRGRGVISKFGLCRVSTCIVAFADSSSSNSEQKLSVENFQAFIKQAGRTDDVNHVFLHPCLPISFLWYFHRRTMDSGLGRTISK</sequence>
<dbReference type="GO" id="GO:0003735">
    <property type="term" value="F:structural constituent of ribosome"/>
    <property type="evidence" value="ECO:0007669"/>
    <property type="project" value="InterPro"/>
</dbReference>
<dbReference type="OrthoDB" id="413436at2759"/>
<evidence type="ECO:0000313" key="4">
    <source>
        <dbReference type="EMBL" id="OXG27377.1"/>
    </source>
</evidence>
<dbReference type="Pfam" id="PF00253">
    <property type="entry name" value="Ribosomal_S14"/>
    <property type="match status" value="1"/>
</dbReference>
<name>A0A854QPT3_CRYNE</name>
<accession>A0A854QPT3</accession>
<comment type="similarity">
    <text evidence="1">Belongs to the universal ribosomal protein uS14 family.</text>
</comment>
<keyword evidence="2" id="KW-0689">Ribosomal protein</keyword>
<dbReference type="Proteomes" id="UP000199727">
    <property type="component" value="Unassembled WGS sequence"/>
</dbReference>
<evidence type="ECO:0000256" key="3">
    <source>
        <dbReference type="ARBA" id="ARBA00023274"/>
    </source>
</evidence>
<evidence type="ECO:0000313" key="5">
    <source>
        <dbReference type="Proteomes" id="UP000199727"/>
    </source>
</evidence>
<dbReference type="PANTHER" id="PTHR19836">
    <property type="entry name" value="30S RIBOSOMAL PROTEIN S14"/>
    <property type="match status" value="1"/>
</dbReference>
<gene>
    <name evidence="4" type="ORF">C361_01180</name>
</gene>
<keyword evidence="3" id="KW-0687">Ribonucleoprotein</keyword>